<evidence type="ECO:0000313" key="2">
    <source>
        <dbReference type="Proteomes" id="UP001626550"/>
    </source>
</evidence>
<proteinExistence type="predicted"/>
<gene>
    <name evidence="1" type="ORF">Ciccas_001090</name>
</gene>
<sequence length="116" mass="13509">MGGLTPAFFIRVLCCRIVEVLEDGTKPLNHFFEMKNFADKKKNGEMSIGVRGIRVCAAFEYFYLLYDFLLTRVENIDGSFQSYSVNMSTKSLDSDSTESSLKSWFFFVGWLLWWIR</sequence>
<keyword evidence="2" id="KW-1185">Reference proteome</keyword>
<reference evidence="1 2" key="1">
    <citation type="submission" date="2024-11" db="EMBL/GenBank/DDBJ databases">
        <title>Adaptive evolution of stress response genes in parasites aligns with host niche diversity.</title>
        <authorList>
            <person name="Hahn C."/>
            <person name="Resl P."/>
        </authorList>
    </citation>
    <scope>NUCLEOTIDE SEQUENCE [LARGE SCALE GENOMIC DNA]</scope>
    <source>
        <strain evidence="1">EGGRZ-B1_66</strain>
        <tissue evidence="1">Body</tissue>
    </source>
</reference>
<comment type="caution">
    <text evidence="1">The sequence shown here is derived from an EMBL/GenBank/DDBJ whole genome shotgun (WGS) entry which is preliminary data.</text>
</comment>
<evidence type="ECO:0000313" key="1">
    <source>
        <dbReference type="EMBL" id="KAL3320232.1"/>
    </source>
</evidence>
<organism evidence="1 2">
    <name type="scientific">Cichlidogyrus casuarinus</name>
    <dbReference type="NCBI Taxonomy" id="1844966"/>
    <lineage>
        <taxon>Eukaryota</taxon>
        <taxon>Metazoa</taxon>
        <taxon>Spiralia</taxon>
        <taxon>Lophotrochozoa</taxon>
        <taxon>Platyhelminthes</taxon>
        <taxon>Monogenea</taxon>
        <taxon>Monopisthocotylea</taxon>
        <taxon>Dactylogyridea</taxon>
        <taxon>Ancyrocephalidae</taxon>
        <taxon>Cichlidogyrus</taxon>
    </lineage>
</organism>
<dbReference type="AlphaFoldDB" id="A0ABD2QLI2"/>
<dbReference type="EMBL" id="JBJKFK010000067">
    <property type="protein sequence ID" value="KAL3320232.1"/>
    <property type="molecule type" value="Genomic_DNA"/>
</dbReference>
<accession>A0ABD2QLI2</accession>
<dbReference type="Proteomes" id="UP001626550">
    <property type="component" value="Unassembled WGS sequence"/>
</dbReference>
<name>A0ABD2QLI2_9PLAT</name>
<protein>
    <submittedName>
        <fullName evidence="1">Uncharacterized protein</fullName>
    </submittedName>
</protein>